<reference evidence="9" key="2">
    <citation type="submission" date="2021-01" db="EMBL/GenBank/DDBJ databases">
        <authorList>
            <person name="Mieszkin S."/>
            <person name="Pouder E."/>
            <person name="Alain K."/>
        </authorList>
    </citation>
    <scope>NUCLEOTIDE SEQUENCE</scope>
    <source>
        <strain evidence="9">HW T2.11</strain>
    </source>
</reference>
<comment type="subcellular location">
    <subcellularLocation>
        <location evidence="1">Cell membrane</location>
        <topology evidence="1">Multi-pass membrane protein</topology>
    </subcellularLocation>
</comment>
<keyword evidence="5 8" id="KW-0812">Transmembrane</keyword>
<dbReference type="GO" id="GO:0022857">
    <property type="term" value="F:transmembrane transporter activity"/>
    <property type="evidence" value="ECO:0007669"/>
    <property type="project" value="InterPro"/>
</dbReference>
<dbReference type="AlphaFoldDB" id="A0A963YTZ2"/>
<feature type="transmembrane region" description="Helical" evidence="8">
    <location>
        <begin position="197"/>
        <end position="217"/>
    </location>
</feature>
<feature type="transmembrane region" description="Helical" evidence="8">
    <location>
        <begin position="34"/>
        <end position="58"/>
    </location>
</feature>
<evidence type="ECO:0000256" key="2">
    <source>
        <dbReference type="ARBA" id="ARBA00022448"/>
    </source>
</evidence>
<evidence type="ECO:0000256" key="5">
    <source>
        <dbReference type="ARBA" id="ARBA00022692"/>
    </source>
</evidence>
<proteinExistence type="predicted"/>
<keyword evidence="2" id="KW-0813">Transport</keyword>
<evidence type="ECO:0000256" key="8">
    <source>
        <dbReference type="SAM" id="Phobius"/>
    </source>
</evidence>
<feature type="transmembrane region" description="Helical" evidence="8">
    <location>
        <begin position="70"/>
        <end position="88"/>
    </location>
</feature>
<dbReference type="Pfam" id="PF02653">
    <property type="entry name" value="BPD_transp_2"/>
    <property type="match status" value="1"/>
</dbReference>
<keyword evidence="3" id="KW-1003">Cell membrane</keyword>
<dbReference type="RefSeq" id="WP_227322671.1">
    <property type="nucleotide sequence ID" value="NZ_JAESVB010000009.1"/>
</dbReference>
<evidence type="ECO:0000256" key="1">
    <source>
        <dbReference type="ARBA" id="ARBA00004651"/>
    </source>
</evidence>
<feature type="transmembrane region" description="Helical" evidence="8">
    <location>
        <begin position="320"/>
        <end position="339"/>
    </location>
</feature>
<feature type="transmembrane region" description="Helical" evidence="8">
    <location>
        <begin position="238"/>
        <end position="260"/>
    </location>
</feature>
<dbReference type="EMBL" id="JAESVB010000009">
    <property type="protein sequence ID" value="MCB8877015.1"/>
    <property type="molecule type" value="Genomic_DNA"/>
</dbReference>
<accession>A0A963YTZ2</accession>
<keyword evidence="6 8" id="KW-1133">Transmembrane helix</keyword>
<dbReference type="GO" id="GO:0005886">
    <property type="term" value="C:plasma membrane"/>
    <property type="evidence" value="ECO:0007669"/>
    <property type="project" value="UniProtKB-SubCell"/>
</dbReference>
<organism evidence="9 10">
    <name type="scientific">Acidisoma silvae</name>
    <dbReference type="NCBI Taxonomy" id="2802396"/>
    <lineage>
        <taxon>Bacteria</taxon>
        <taxon>Pseudomonadati</taxon>
        <taxon>Pseudomonadota</taxon>
        <taxon>Alphaproteobacteria</taxon>
        <taxon>Acetobacterales</taxon>
        <taxon>Acidocellaceae</taxon>
        <taxon>Acidisoma</taxon>
    </lineage>
</organism>
<evidence type="ECO:0000313" key="9">
    <source>
        <dbReference type="EMBL" id="MCB8877015.1"/>
    </source>
</evidence>
<dbReference type="Proteomes" id="UP000708298">
    <property type="component" value="Unassembled WGS sequence"/>
</dbReference>
<dbReference type="PANTHER" id="PTHR32196">
    <property type="entry name" value="ABC TRANSPORTER PERMEASE PROTEIN YPHD-RELATED-RELATED"/>
    <property type="match status" value="1"/>
</dbReference>
<keyword evidence="10" id="KW-1185">Reference proteome</keyword>
<feature type="transmembrane region" description="Helical" evidence="8">
    <location>
        <begin position="298"/>
        <end position="314"/>
    </location>
</feature>
<dbReference type="CDD" id="cd06579">
    <property type="entry name" value="TM_PBP1_transp_AraH_like"/>
    <property type="match status" value="1"/>
</dbReference>
<dbReference type="InterPro" id="IPR001851">
    <property type="entry name" value="ABC_transp_permease"/>
</dbReference>
<evidence type="ECO:0000256" key="4">
    <source>
        <dbReference type="ARBA" id="ARBA00022519"/>
    </source>
</evidence>
<name>A0A963YTZ2_9PROT</name>
<evidence type="ECO:0000313" key="10">
    <source>
        <dbReference type="Proteomes" id="UP000708298"/>
    </source>
</evidence>
<keyword evidence="4" id="KW-0997">Cell inner membrane</keyword>
<evidence type="ECO:0000256" key="6">
    <source>
        <dbReference type="ARBA" id="ARBA00022989"/>
    </source>
</evidence>
<evidence type="ECO:0000256" key="7">
    <source>
        <dbReference type="ARBA" id="ARBA00023136"/>
    </source>
</evidence>
<keyword evidence="7 8" id="KW-0472">Membrane</keyword>
<protein>
    <submittedName>
        <fullName evidence="9">ABC transporter permease</fullName>
    </submittedName>
</protein>
<feature type="transmembrane region" description="Helical" evidence="8">
    <location>
        <begin position="125"/>
        <end position="152"/>
    </location>
</feature>
<reference evidence="9" key="1">
    <citation type="journal article" date="2021" name="Microorganisms">
        <title>Acidisoma silvae sp. nov. and Acidisomacellulosilytica sp. nov., Two Acidophilic Bacteria Isolated from Decaying Wood, Hydrolyzing Cellulose and Producing Poly-3-hydroxybutyrate.</title>
        <authorList>
            <person name="Mieszkin S."/>
            <person name="Pouder E."/>
            <person name="Uroz S."/>
            <person name="Simon-Colin C."/>
            <person name="Alain K."/>
        </authorList>
    </citation>
    <scope>NUCLEOTIDE SEQUENCE</scope>
    <source>
        <strain evidence="9">HW T2.11</strain>
    </source>
</reference>
<gene>
    <name evidence="9" type="ORF">ASILVAE211_17610</name>
</gene>
<sequence>MSSNLIAEQAPAFLDSSADLEDRETRRARHRSQIIRLGSIAALVAVFAYFGVAAPGFANLGNLANIVEQSTVLALLAFSMSIVVLGGGGDVIRGGIDLSLGANLGLCAAAFTVASNAGFSDPVAVAITLAVGAAVGLVNAFAVVALGVLPLLATLAVMNICGGAELVLTQNTVISANSPLLSYITGASWLGLSMTDWILVGAAILLIALVHGTRWGLRLQAVGGQRQAARAAGLRVSAYLTGTYVAAGLLAALAAIVQAARLSGSSPGSGDILLSVVLTSLMSVVFSRRLLPSIGGTLLSVLFIGGLINGFQLLNVSSYWVNGVQGVLILFVVAVRSLSLRRGSV</sequence>
<feature type="transmembrane region" description="Helical" evidence="8">
    <location>
        <begin position="100"/>
        <end position="119"/>
    </location>
</feature>
<feature type="transmembrane region" description="Helical" evidence="8">
    <location>
        <begin position="272"/>
        <end position="291"/>
    </location>
</feature>
<comment type="caution">
    <text evidence="9">The sequence shown here is derived from an EMBL/GenBank/DDBJ whole genome shotgun (WGS) entry which is preliminary data.</text>
</comment>
<evidence type="ECO:0000256" key="3">
    <source>
        <dbReference type="ARBA" id="ARBA00022475"/>
    </source>
</evidence>
<dbReference type="PANTHER" id="PTHR32196:SF21">
    <property type="entry name" value="ABC TRANSPORTER PERMEASE PROTEIN YPHD-RELATED"/>
    <property type="match status" value="1"/>
</dbReference>